<keyword evidence="12" id="KW-0675">Receptor</keyword>
<proteinExistence type="predicted"/>
<evidence type="ECO:0000256" key="11">
    <source>
        <dbReference type="ARBA" id="ARBA00023136"/>
    </source>
</evidence>
<dbReference type="Gene3D" id="1.10.510.10">
    <property type="entry name" value="Transferase(Phosphotransferase) domain 1"/>
    <property type="match status" value="1"/>
</dbReference>
<dbReference type="PANTHER" id="PTHR27002">
    <property type="entry name" value="RECEPTOR-LIKE SERINE/THREONINE-PROTEIN KINASE SD1-8"/>
    <property type="match status" value="1"/>
</dbReference>
<keyword evidence="11 15" id="KW-0472">Membrane</keyword>
<feature type="domain" description="Gnk2-homologous" evidence="18">
    <location>
        <begin position="21"/>
        <end position="126"/>
    </location>
</feature>
<dbReference type="SMART" id="SM00220">
    <property type="entry name" value="S_TKc"/>
    <property type="match status" value="1"/>
</dbReference>
<keyword evidence="2" id="KW-0723">Serine/threonine-protein kinase</keyword>
<dbReference type="GO" id="GO:0006950">
    <property type="term" value="P:response to stress"/>
    <property type="evidence" value="ECO:0007669"/>
    <property type="project" value="UniProtKB-ARBA"/>
</dbReference>
<evidence type="ECO:0000256" key="10">
    <source>
        <dbReference type="ARBA" id="ARBA00022989"/>
    </source>
</evidence>
<dbReference type="PROSITE" id="PS00108">
    <property type="entry name" value="PROTEIN_KINASE_ST"/>
    <property type="match status" value="1"/>
</dbReference>
<dbReference type="GO" id="GO:0005886">
    <property type="term" value="C:plasma membrane"/>
    <property type="evidence" value="ECO:0000318"/>
    <property type="project" value="GO_Central"/>
</dbReference>
<dbReference type="Pfam" id="PF01657">
    <property type="entry name" value="Stress-antifung"/>
    <property type="match status" value="2"/>
</dbReference>
<keyword evidence="20" id="KW-1185">Reference proteome</keyword>
<reference evidence="19 20" key="1">
    <citation type="journal article" date="2017" name="Nat. Commun.">
        <title>Genome assembly with in vitro proximity ligation data and whole-genome triplication in lettuce.</title>
        <authorList>
            <person name="Reyes-Chin-Wo S."/>
            <person name="Wang Z."/>
            <person name="Yang X."/>
            <person name="Kozik A."/>
            <person name="Arikit S."/>
            <person name="Song C."/>
            <person name="Xia L."/>
            <person name="Froenicke L."/>
            <person name="Lavelle D.O."/>
            <person name="Truco M.J."/>
            <person name="Xia R."/>
            <person name="Zhu S."/>
            <person name="Xu C."/>
            <person name="Xu H."/>
            <person name="Xu X."/>
            <person name="Cox K."/>
            <person name="Korf I."/>
            <person name="Meyers B.C."/>
            <person name="Michelmore R.W."/>
        </authorList>
    </citation>
    <scope>NUCLEOTIDE SEQUENCE [LARGE SCALE GENOMIC DNA]</scope>
    <source>
        <strain evidence="20">cv. Salinas</strain>
        <tissue evidence="19">Seedlings</tissue>
    </source>
</reference>
<evidence type="ECO:0000259" key="17">
    <source>
        <dbReference type="PROSITE" id="PS50011"/>
    </source>
</evidence>
<evidence type="ECO:0000256" key="7">
    <source>
        <dbReference type="ARBA" id="ARBA00022741"/>
    </source>
</evidence>
<dbReference type="OrthoDB" id="688481at2759"/>
<evidence type="ECO:0000256" key="8">
    <source>
        <dbReference type="ARBA" id="ARBA00022777"/>
    </source>
</evidence>
<dbReference type="InterPro" id="IPR001245">
    <property type="entry name" value="Ser-Thr/Tyr_kinase_cat_dom"/>
</dbReference>
<evidence type="ECO:0000256" key="9">
    <source>
        <dbReference type="ARBA" id="ARBA00022840"/>
    </source>
</evidence>
<dbReference type="InterPro" id="IPR000719">
    <property type="entry name" value="Prot_kinase_dom"/>
</dbReference>
<dbReference type="GO" id="GO:0006955">
    <property type="term" value="P:immune response"/>
    <property type="evidence" value="ECO:0000318"/>
    <property type="project" value="GO_Central"/>
</dbReference>
<feature type="domain" description="Protein kinase" evidence="17">
    <location>
        <begin position="321"/>
        <end position="597"/>
    </location>
</feature>
<keyword evidence="10 15" id="KW-1133">Transmembrane helix</keyword>
<feature type="signal peptide" evidence="16">
    <location>
        <begin position="1"/>
        <end position="19"/>
    </location>
</feature>
<dbReference type="Gene3D" id="3.30.200.20">
    <property type="entry name" value="Phosphorylase Kinase, domain 1"/>
    <property type="match status" value="1"/>
</dbReference>
<keyword evidence="4 15" id="KW-0812">Transmembrane</keyword>
<dbReference type="InterPro" id="IPR017441">
    <property type="entry name" value="Protein_kinase_ATP_BS"/>
</dbReference>
<dbReference type="Gramene" id="rna-gnl|WGS:NBSK|LSAT_1X122360_mrna">
    <property type="protein sequence ID" value="cds-PLY94720.1"/>
    <property type="gene ID" value="gene-LSAT_1X122360"/>
</dbReference>
<dbReference type="PANTHER" id="PTHR27002:SF1050">
    <property type="entry name" value="CYSTEINE-RICH RECEPTOR-LIKE PROTEIN KINASE 5"/>
    <property type="match status" value="1"/>
</dbReference>
<dbReference type="FunFam" id="3.30.430.20:FF:000002">
    <property type="entry name" value="Cysteine-rich receptor-like protein kinase 10"/>
    <property type="match status" value="1"/>
</dbReference>
<dbReference type="InterPro" id="IPR038408">
    <property type="entry name" value="GNK2_sf"/>
</dbReference>
<evidence type="ECO:0000256" key="15">
    <source>
        <dbReference type="SAM" id="Phobius"/>
    </source>
</evidence>
<sequence length="646" mass="72587">MVLSLHLLWLPVVISTATAAEFNTHYCGHNTTRLTNTTYYINLIHVLDSLASDNTLNDSKFAYRTAGSSHPDIAYGVYLCREDVLPNDCRNCLLKARDDIFMTCPSSKHAVYWKDNCMLHYANYSMHSMMDSAIFVPECNKSNISKQLSEQRRFWEAARVFMSGLATEASTDPKKKFAFSELSYGMKEKVYGYVQCTPDLSVVDCGRCFQGSIDRLGEYCLGKQGARVLTPSCNVRFEIYKFLGFSATSWESTSTGKKNISINIVAGIVASIGVLCVIVCMYLVFMRKKRRALTLTDDSEIITEESLQFELRTIEAATNNFSKHNKIGEGGFGGVYKGVLPNGNEIAVKRLSKGSGQGALEFKNEVVLLAKLQHRNLVRLLGFCLEGEEKILIYEYVPNHSLDYFLFDSTKQAQLDWSIRYRIIGGIAKGMLYLHEDSRLRIVHRDLKASNVLLDEEMNPKISDFGMARIFCGNQTQGKTDRIVGTIGYMSPEYAMHGNFSVRSDVFSFGVLVLEIISGQKNAARFESGYMDILCHTWDKWKHGEPLWIVDPNVVESCSKNEVLRCINIALLCVQEDAELRPSMASVVIMLNSYSVVLPLPESPPFVSHGRARRMTSKMLEPDNSVSKSTVWGTDTSLITEVHPRS</sequence>
<evidence type="ECO:0008006" key="21">
    <source>
        <dbReference type="Google" id="ProtNLM"/>
    </source>
</evidence>
<feature type="domain" description="Gnk2-homologous" evidence="18">
    <location>
        <begin position="135"/>
        <end position="242"/>
    </location>
</feature>
<evidence type="ECO:0000256" key="3">
    <source>
        <dbReference type="ARBA" id="ARBA00022679"/>
    </source>
</evidence>
<evidence type="ECO:0000256" key="4">
    <source>
        <dbReference type="ARBA" id="ARBA00022692"/>
    </source>
</evidence>
<dbReference type="PROSITE" id="PS50011">
    <property type="entry name" value="PROTEIN_KINASE_DOM"/>
    <property type="match status" value="1"/>
</dbReference>
<dbReference type="InterPro" id="IPR011009">
    <property type="entry name" value="Kinase-like_dom_sf"/>
</dbReference>
<evidence type="ECO:0000313" key="20">
    <source>
        <dbReference type="Proteomes" id="UP000235145"/>
    </source>
</evidence>
<evidence type="ECO:0000259" key="18">
    <source>
        <dbReference type="PROSITE" id="PS51473"/>
    </source>
</evidence>
<evidence type="ECO:0000256" key="12">
    <source>
        <dbReference type="ARBA" id="ARBA00023170"/>
    </source>
</evidence>
<evidence type="ECO:0000256" key="1">
    <source>
        <dbReference type="ARBA" id="ARBA00004167"/>
    </source>
</evidence>
<feature type="transmembrane region" description="Helical" evidence="15">
    <location>
        <begin position="264"/>
        <end position="285"/>
    </location>
</feature>
<name>A0A9R1WQY5_LACSA</name>
<keyword evidence="6" id="KW-0677">Repeat</keyword>
<keyword evidence="5 16" id="KW-0732">Signal</keyword>
<evidence type="ECO:0000256" key="13">
    <source>
        <dbReference type="ARBA" id="ARBA00023180"/>
    </source>
</evidence>
<dbReference type="GO" id="GO:0007165">
    <property type="term" value="P:signal transduction"/>
    <property type="evidence" value="ECO:0000318"/>
    <property type="project" value="GO_Central"/>
</dbReference>
<dbReference type="FunFam" id="3.30.200.20:FF:000727">
    <property type="entry name" value="Cysteine-rich RLK (RECEPTOR-like protein kinase) 23"/>
    <property type="match status" value="1"/>
</dbReference>
<dbReference type="GO" id="GO:0004674">
    <property type="term" value="F:protein serine/threonine kinase activity"/>
    <property type="evidence" value="ECO:0000318"/>
    <property type="project" value="GO_Central"/>
</dbReference>
<dbReference type="GO" id="GO:0005524">
    <property type="term" value="F:ATP binding"/>
    <property type="evidence" value="ECO:0007669"/>
    <property type="project" value="UniProtKB-UniRule"/>
</dbReference>
<keyword evidence="8" id="KW-0418">Kinase</keyword>
<comment type="subcellular location">
    <subcellularLocation>
        <location evidence="1">Membrane</location>
        <topology evidence="1">Single-pass membrane protein</topology>
    </subcellularLocation>
</comment>
<keyword evidence="7 14" id="KW-0547">Nucleotide-binding</keyword>
<dbReference type="FunFam" id="1.10.510.10:FF:000129">
    <property type="entry name" value="cysteine-rich receptor-like protein kinase 10"/>
    <property type="match status" value="1"/>
</dbReference>
<dbReference type="CDD" id="cd14066">
    <property type="entry name" value="STKc_IRAK"/>
    <property type="match status" value="1"/>
</dbReference>
<feature type="chain" id="PRO_5040145662" description="Cysteine-rich receptor-like protein kinase 10" evidence="16">
    <location>
        <begin position="20"/>
        <end position="646"/>
    </location>
</feature>
<dbReference type="PROSITE" id="PS00107">
    <property type="entry name" value="PROTEIN_KINASE_ATP"/>
    <property type="match status" value="1"/>
</dbReference>
<comment type="caution">
    <text evidence="19">The sequence shown here is derived from an EMBL/GenBank/DDBJ whole genome shotgun (WGS) entry which is preliminary data.</text>
</comment>
<dbReference type="CDD" id="cd23509">
    <property type="entry name" value="Gnk2-like"/>
    <property type="match status" value="2"/>
</dbReference>
<gene>
    <name evidence="19" type="ORF">LSAT_V11C100047520</name>
</gene>
<evidence type="ECO:0000313" key="19">
    <source>
        <dbReference type="EMBL" id="KAJ0228078.1"/>
    </source>
</evidence>
<keyword evidence="9 14" id="KW-0067">ATP-binding</keyword>
<keyword evidence="3" id="KW-0808">Transferase</keyword>
<evidence type="ECO:0000256" key="2">
    <source>
        <dbReference type="ARBA" id="ARBA00022527"/>
    </source>
</evidence>
<dbReference type="Pfam" id="PF07714">
    <property type="entry name" value="PK_Tyr_Ser-Thr"/>
    <property type="match status" value="1"/>
</dbReference>
<protein>
    <recommendedName>
        <fullName evidence="21">Cysteine-rich receptor-like protein kinase 10</fullName>
    </recommendedName>
</protein>
<dbReference type="Gene3D" id="3.30.430.20">
    <property type="entry name" value="Gnk2 domain, C-X8-C-X2-C motif"/>
    <property type="match status" value="2"/>
</dbReference>
<evidence type="ECO:0000256" key="16">
    <source>
        <dbReference type="SAM" id="SignalP"/>
    </source>
</evidence>
<organism evidence="19 20">
    <name type="scientific">Lactuca sativa</name>
    <name type="common">Garden lettuce</name>
    <dbReference type="NCBI Taxonomy" id="4236"/>
    <lineage>
        <taxon>Eukaryota</taxon>
        <taxon>Viridiplantae</taxon>
        <taxon>Streptophyta</taxon>
        <taxon>Embryophyta</taxon>
        <taxon>Tracheophyta</taxon>
        <taxon>Spermatophyta</taxon>
        <taxon>Magnoliopsida</taxon>
        <taxon>eudicotyledons</taxon>
        <taxon>Gunneridae</taxon>
        <taxon>Pentapetalae</taxon>
        <taxon>asterids</taxon>
        <taxon>campanulids</taxon>
        <taxon>Asterales</taxon>
        <taxon>Asteraceae</taxon>
        <taxon>Cichorioideae</taxon>
        <taxon>Cichorieae</taxon>
        <taxon>Lactucinae</taxon>
        <taxon>Lactuca</taxon>
    </lineage>
</organism>
<dbReference type="AlphaFoldDB" id="A0A9R1WQY5"/>
<dbReference type="InterPro" id="IPR008271">
    <property type="entry name" value="Ser/Thr_kinase_AS"/>
</dbReference>
<keyword evidence="13" id="KW-0325">Glycoprotein</keyword>
<evidence type="ECO:0000256" key="14">
    <source>
        <dbReference type="PROSITE-ProRule" id="PRU10141"/>
    </source>
</evidence>
<dbReference type="EMBL" id="NBSK02000001">
    <property type="protein sequence ID" value="KAJ0228078.1"/>
    <property type="molecule type" value="Genomic_DNA"/>
</dbReference>
<dbReference type="SUPFAM" id="SSF56112">
    <property type="entry name" value="Protein kinase-like (PK-like)"/>
    <property type="match status" value="1"/>
</dbReference>
<dbReference type="Proteomes" id="UP000235145">
    <property type="component" value="Unassembled WGS sequence"/>
</dbReference>
<dbReference type="InterPro" id="IPR002902">
    <property type="entry name" value="GNK2"/>
</dbReference>
<evidence type="ECO:0000256" key="6">
    <source>
        <dbReference type="ARBA" id="ARBA00022737"/>
    </source>
</evidence>
<accession>A0A9R1WQY5</accession>
<feature type="binding site" evidence="14">
    <location>
        <position position="349"/>
    </location>
    <ligand>
        <name>ATP</name>
        <dbReference type="ChEBI" id="CHEBI:30616"/>
    </ligand>
</feature>
<evidence type="ECO:0000256" key="5">
    <source>
        <dbReference type="ARBA" id="ARBA00022729"/>
    </source>
</evidence>
<dbReference type="PROSITE" id="PS51473">
    <property type="entry name" value="GNK2"/>
    <property type="match status" value="2"/>
</dbReference>